<dbReference type="SMART" id="SM00091">
    <property type="entry name" value="PAS"/>
    <property type="match status" value="2"/>
</dbReference>
<dbReference type="Pfam" id="PF05231">
    <property type="entry name" value="MASE1"/>
    <property type="match status" value="1"/>
</dbReference>
<name>A0A3G9IZI0_9ACTN</name>
<feature type="transmembrane region" description="Helical" evidence="7">
    <location>
        <begin position="237"/>
        <end position="255"/>
    </location>
</feature>
<dbReference type="FunFam" id="3.30.70.270:FF:000001">
    <property type="entry name" value="Diguanylate cyclase domain protein"/>
    <property type="match status" value="1"/>
</dbReference>
<evidence type="ECO:0000256" key="4">
    <source>
        <dbReference type="ARBA" id="ARBA00022989"/>
    </source>
</evidence>
<dbReference type="InterPro" id="IPR035919">
    <property type="entry name" value="EAL_sf"/>
</dbReference>
<sequence length="1018" mass="108956">MTGVEGGRPIPAPLRQAPWAYLAQLVVLAVAYYAVGRLGLAAGALKGNVTPVWPPTGLSIAALLVFGRRLWPGVAAGALLVNGLSAVPTLTACGMSIGNTLEAVAGAYLVSRFARRPTDLDRVRDVLVFSILGAGLATMVSATIGVTSLRLGGVIPPAAIWPTLRVWWVGDALGALVVTPVVLALVPRRRPTIDRRGTAELVLLLGATYAVGAFAFSGRFDFAYVVFPPVIWAALRWRLQGASTATLIASVIAVLGTRSGHGAFARGDATHSLWTLDAFLGAVALTGLMISAVVAERDRTSAHNAELSHDLQRNVEELDAAQDELRSARALVESETRYRALLDHLPGTGVLLLDRALRVVADGGSLFSQRGFSRDMMIGREVAHIVAPEEAAFLVPRYQAVLDGHPSGTFEYSPLSGGHYLVDAVPLEYGSGTIEHVLVTVRDVTALETALQDRGRAESGYQAAFEDAPVGMAQVTLSGRLERVNPALCALVGHTRAELVGRSLVSLVHPADTNAAAQELGRLTAGTTTTYRTEQRYLDARGGQLWMEVCAVAVPGTDGEVDHLLMHFLDVTARKTFEADLRGMANHDPLTGLLNRRGFETELDRHAARISHTEASGALLLLDLDRFKQINDSLGHHAGDQLIAAMAKVLQRAVRETDVVARLGGDEFAVLLPGDGRVEAELAADRILHAVRQEVTVLAGAHPRCITASIGIALFDQHHLSAADVLIDADISMYDAKDAGRDCFVTCSPLGHERGTSTANIGWVERIATALRDDHFVLHAQPILGLAESVVRRYELLIRMLDEDGSLIAPAAFLPIAERSGLIVQIDRWVTGQAIQLLTDPALPSDVVLEVNLSARSVGDPEMLSYLEDRLVSTGADPTRLVFEITETAALANMEGARFFVERLAEIGCRFAIDDFGAGFGSFYYLKHLPFDYIKIDGEFVTNCTNNATDQLVIASVVNIARSLGKATIAEFVEDSEALAFLRAEGVDFAQGNWIGRPAPIEEILLPEPSSAGSDTAA</sequence>
<organism evidence="12 13">
    <name type="scientific">Nocardioides baekrokdamisoli</name>
    <dbReference type="NCBI Taxonomy" id="1804624"/>
    <lineage>
        <taxon>Bacteria</taxon>
        <taxon>Bacillati</taxon>
        <taxon>Actinomycetota</taxon>
        <taxon>Actinomycetes</taxon>
        <taxon>Propionibacteriales</taxon>
        <taxon>Nocardioidaceae</taxon>
        <taxon>Nocardioides</taxon>
    </lineage>
</organism>
<feature type="transmembrane region" description="Helical" evidence="7">
    <location>
        <begin position="52"/>
        <end position="71"/>
    </location>
</feature>
<dbReference type="Proteomes" id="UP000271573">
    <property type="component" value="Chromosome"/>
</dbReference>
<dbReference type="SUPFAM" id="SSF55785">
    <property type="entry name" value="PYP-like sensor domain (PAS domain)"/>
    <property type="match status" value="2"/>
</dbReference>
<dbReference type="SUPFAM" id="SSF55073">
    <property type="entry name" value="Nucleotide cyclase"/>
    <property type="match status" value="1"/>
</dbReference>
<dbReference type="CDD" id="cd01949">
    <property type="entry name" value="GGDEF"/>
    <property type="match status" value="1"/>
</dbReference>
<dbReference type="PROSITE" id="PS50883">
    <property type="entry name" value="EAL"/>
    <property type="match status" value="1"/>
</dbReference>
<evidence type="ECO:0000256" key="1">
    <source>
        <dbReference type="ARBA" id="ARBA00004651"/>
    </source>
</evidence>
<dbReference type="KEGG" id="nbe:Back2_08810"/>
<feature type="transmembrane region" description="Helical" evidence="7">
    <location>
        <begin position="276"/>
        <end position="295"/>
    </location>
</feature>
<dbReference type="InterPro" id="IPR035965">
    <property type="entry name" value="PAS-like_dom_sf"/>
</dbReference>
<dbReference type="InterPro" id="IPR029787">
    <property type="entry name" value="Nucleotide_cyclase"/>
</dbReference>
<dbReference type="Pfam" id="PF00563">
    <property type="entry name" value="EAL"/>
    <property type="match status" value="1"/>
</dbReference>
<dbReference type="InterPro" id="IPR000700">
    <property type="entry name" value="PAS-assoc_C"/>
</dbReference>
<feature type="domain" description="PAS" evidence="8">
    <location>
        <begin position="457"/>
        <end position="527"/>
    </location>
</feature>
<dbReference type="NCBIfam" id="TIGR00254">
    <property type="entry name" value="GGDEF"/>
    <property type="match status" value="1"/>
</dbReference>
<dbReference type="EMBL" id="AP019307">
    <property type="protein sequence ID" value="BBH16594.1"/>
    <property type="molecule type" value="Genomic_DNA"/>
</dbReference>
<evidence type="ECO:0000313" key="12">
    <source>
        <dbReference type="EMBL" id="BBH16594.1"/>
    </source>
</evidence>
<dbReference type="InterPro" id="IPR001633">
    <property type="entry name" value="EAL_dom"/>
</dbReference>
<feature type="domain" description="PAC" evidence="9">
    <location>
        <begin position="531"/>
        <end position="583"/>
    </location>
</feature>
<dbReference type="GO" id="GO:0005886">
    <property type="term" value="C:plasma membrane"/>
    <property type="evidence" value="ECO:0007669"/>
    <property type="project" value="UniProtKB-SubCell"/>
</dbReference>
<proteinExistence type="predicted"/>
<keyword evidence="5 7" id="KW-0472">Membrane</keyword>
<evidence type="ECO:0000313" key="13">
    <source>
        <dbReference type="Proteomes" id="UP000271573"/>
    </source>
</evidence>
<dbReference type="Gene3D" id="3.30.450.20">
    <property type="entry name" value="PAS domain"/>
    <property type="match status" value="2"/>
</dbReference>
<feature type="transmembrane region" description="Helical" evidence="7">
    <location>
        <begin position="126"/>
        <end position="146"/>
    </location>
</feature>
<keyword evidence="6" id="KW-0175">Coiled coil</keyword>
<dbReference type="PROSITE" id="PS50112">
    <property type="entry name" value="PAS"/>
    <property type="match status" value="2"/>
</dbReference>
<dbReference type="InterPro" id="IPR013656">
    <property type="entry name" value="PAS_4"/>
</dbReference>
<evidence type="ECO:0000256" key="5">
    <source>
        <dbReference type="ARBA" id="ARBA00023136"/>
    </source>
</evidence>
<feature type="domain" description="EAL" evidence="10">
    <location>
        <begin position="760"/>
        <end position="1012"/>
    </location>
</feature>
<dbReference type="SMART" id="SM00267">
    <property type="entry name" value="GGDEF"/>
    <property type="match status" value="1"/>
</dbReference>
<dbReference type="Gene3D" id="3.30.70.270">
    <property type="match status" value="1"/>
</dbReference>
<dbReference type="CDD" id="cd01948">
    <property type="entry name" value="EAL"/>
    <property type="match status" value="1"/>
</dbReference>
<feature type="coiled-coil region" evidence="6">
    <location>
        <begin position="304"/>
        <end position="331"/>
    </location>
</feature>
<dbReference type="AlphaFoldDB" id="A0A3G9IZI0"/>
<feature type="transmembrane region" description="Helical" evidence="7">
    <location>
        <begin position="166"/>
        <end position="186"/>
    </location>
</feature>
<dbReference type="SMART" id="SM00052">
    <property type="entry name" value="EAL"/>
    <property type="match status" value="1"/>
</dbReference>
<dbReference type="InterPro" id="IPR000014">
    <property type="entry name" value="PAS"/>
</dbReference>
<keyword evidence="13" id="KW-1185">Reference proteome</keyword>
<keyword evidence="4 7" id="KW-1133">Transmembrane helix</keyword>
<gene>
    <name evidence="12" type="ORF">Back2_08810</name>
</gene>
<feature type="transmembrane region" description="Helical" evidence="7">
    <location>
        <begin position="20"/>
        <end position="40"/>
    </location>
</feature>
<feature type="domain" description="GGDEF" evidence="11">
    <location>
        <begin position="615"/>
        <end position="749"/>
    </location>
</feature>
<dbReference type="SMART" id="SM00086">
    <property type="entry name" value="PAC"/>
    <property type="match status" value="2"/>
</dbReference>
<comment type="subcellular location">
    <subcellularLocation>
        <location evidence="1">Cell membrane</location>
        <topology evidence="1">Multi-pass membrane protein</topology>
    </subcellularLocation>
</comment>
<feature type="transmembrane region" description="Helical" evidence="7">
    <location>
        <begin position="198"/>
        <end position="217"/>
    </location>
</feature>
<dbReference type="CDD" id="cd00130">
    <property type="entry name" value="PAS"/>
    <property type="match status" value="2"/>
</dbReference>
<accession>A0A3G9IZI0</accession>
<dbReference type="Pfam" id="PF08448">
    <property type="entry name" value="PAS_4"/>
    <property type="match status" value="2"/>
</dbReference>
<dbReference type="RefSeq" id="WP_125567103.1">
    <property type="nucleotide sequence ID" value="NZ_AP019307.1"/>
</dbReference>
<dbReference type="SUPFAM" id="SSF141868">
    <property type="entry name" value="EAL domain-like"/>
    <property type="match status" value="1"/>
</dbReference>
<evidence type="ECO:0000259" key="8">
    <source>
        <dbReference type="PROSITE" id="PS50112"/>
    </source>
</evidence>
<evidence type="ECO:0000256" key="6">
    <source>
        <dbReference type="SAM" id="Coils"/>
    </source>
</evidence>
<dbReference type="OrthoDB" id="23692at2"/>
<dbReference type="InterPro" id="IPR001610">
    <property type="entry name" value="PAC"/>
</dbReference>
<dbReference type="InterPro" id="IPR007895">
    <property type="entry name" value="MASE1"/>
</dbReference>
<evidence type="ECO:0000259" key="11">
    <source>
        <dbReference type="PROSITE" id="PS50887"/>
    </source>
</evidence>
<evidence type="ECO:0000256" key="2">
    <source>
        <dbReference type="ARBA" id="ARBA00022475"/>
    </source>
</evidence>
<protein>
    <recommendedName>
        <fullName evidence="14">GGDEF domain-containing protein</fullName>
    </recommendedName>
</protein>
<evidence type="ECO:0000256" key="7">
    <source>
        <dbReference type="SAM" id="Phobius"/>
    </source>
</evidence>
<dbReference type="Pfam" id="PF00990">
    <property type="entry name" value="GGDEF"/>
    <property type="match status" value="1"/>
</dbReference>
<keyword evidence="3 7" id="KW-0812">Transmembrane</keyword>
<dbReference type="Gene3D" id="3.20.20.450">
    <property type="entry name" value="EAL domain"/>
    <property type="match status" value="1"/>
</dbReference>
<evidence type="ECO:0008006" key="14">
    <source>
        <dbReference type="Google" id="ProtNLM"/>
    </source>
</evidence>
<feature type="domain" description="PAS" evidence="8">
    <location>
        <begin position="334"/>
        <end position="405"/>
    </location>
</feature>
<evidence type="ECO:0000259" key="9">
    <source>
        <dbReference type="PROSITE" id="PS50113"/>
    </source>
</evidence>
<dbReference type="PANTHER" id="PTHR44757">
    <property type="entry name" value="DIGUANYLATE CYCLASE DGCP"/>
    <property type="match status" value="1"/>
</dbReference>
<dbReference type="NCBIfam" id="TIGR00229">
    <property type="entry name" value="sensory_box"/>
    <property type="match status" value="2"/>
</dbReference>
<evidence type="ECO:0000256" key="3">
    <source>
        <dbReference type="ARBA" id="ARBA00022692"/>
    </source>
</evidence>
<dbReference type="InterPro" id="IPR052155">
    <property type="entry name" value="Biofilm_reg_signaling"/>
</dbReference>
<dbReference type="PANTHER" id="PTHR44757:SF2">
    <property type="entry name" value="BIOFILM ARCHITECTURE MAINTENANCE PROTEIN MBAA"/>
    <property type="match status" value="1"/>
</dbReference>
<reference evidence="12 13" key="1">
    <citation type="submission" date="2018-11" db="EMBL/GenBank/DDBJ databases">
        <title>Complete genome sequence of Nocardioides baekrokdamisoli strain KCTC 39748.</title>
        <authorList>
            <person name="Kang S.W."/>
            <person name="Lee K.C."/>
            <person name="Kim K.K."/>
            <person name="Kim J.S."/>
            <person name="Kim D.S."/>
            <person name="Ko S.H."/>
            <person name="Yang S.H."/>
            <person name="Shin Y.K."/>
            <person name="Lee J.S."/>
        </authorList>
    </citation>
    <scope>NUCLEOTIDE SEQUENCE [LARGE SCALE GENOMIC DNA]</scope>
    <source>
        <strain evidence="12 13">KCTC 39748</strain>
    </source>
</reference>
<dbReference type="InterPro" id="IPR000160">
    <property type="entry name" value="GGDEF_dom"/>
</dbReference>
<keyword evidence="2" id="KW-1003">Cell membrane</keyword>
<dbReference type="PROSITE" id="PS50113">
    <property type="entry name" value="PAC"/>
    <property type="match status" value="1"/>
</dbReference>
<dbReference type="InterPro" id="IPR043128">
    <property type="entry name" value="Rev_trsase/Diguanyl_cyclase"/>
</dbReference>
<evidence type="ECO:0000259" key="10">
    <source>
        <dbReference type="PROSITE" id="PS50883"/>
    </source>
</evidence>
<dbReference type="PROSITE" id="PS50887">
    <property type="entry name" value="GGDEF"/>
    <property type="match status" value="1"/>
</dbReference>
<feature type="transmembrane region" description="Helical" evidence="7">
    <location>
        <begin position="83"/>
        <end position="105"/>
    </location>
</feature>